<feature type="transmembrane region" description="Helical" evidence="20">
    <location>
        <begin position="586"/>
        <end position="607"/>
    </location>
</feature>
<dbReference type="GO" id="GO:0010608">
    <property type="term" value="P:post-transcriptional regulation of gene expression"/>
    <property type="evidence" value="ECO:0007669"/>
    <property type="project" value="UniProtKB-ARBA"/>
</dbReference>
<keyword evidence="10 20" id="KW-0560">Oxidoreductase</keyword>
<evidence type="ECO:0000313" key="23">
    <source>
        <dbReference type="EMBL" id="ODV84244.1"/>
    </source>
</evidence>
<evidence type="ECO:0000256" key="9">
    <source>
        <dbReference type="ARBA" id="ARBA00022989"/>
    </source>
</evidence>
<feature type="compositionally biased region" description="Polar residues" evidence="21">
    <location>
        <begin position="343"/>
        <end position="357"/>
    </location>
</feature>
<evidence type="ECO:0000256" key="11">
    <source>
        <dbReference type="ARBA" id="ARBA00023011"/>
    </source>
</evidence>
<comment type="similarity">
    <text evidence="2 20">Belongs to the ERG4/ERG24 family.</text>
</comment>
<dbReference type="InterPro" id="IPR001171">
    <property type="entry name" value="ERG24_DHCR-like"/>
</dbReference>
<feature type="transmembrane region" description="Helical" evidence="20">
    <location>
        <begin position="841"/>
        <end position="866"/>
    </location>
</feature>
<feature type="transmembrane region" description="Helical" evidence="20">
    <location>
        <begin position="649"/>
        <end position="670"/>
    </location>
</feature>
<evidence type="ECO:0000256" key="10">
    <source>
        <dbReference type="ARBA" id="ARBA00023002"/>
    </source>
</evidence>
<dbReference type="InterPro" id="IPR033133">
    <property type="entry name" value="PUM-HD"/>
</dbReference>
<feature type="transmembrane region" description="Helical" evidence="20">
    <location>
        <begin position="722"/>
        <end position="741"/>
    </location>
</feature>
<dbReference type="STRING" id="983967.A0A1E4SXN4"/>
<feature type="compositionally biased region" description="Low complexity" evidence="21">
    <location>
        <begin position="318"/>
        <end position="342"/>
    </location>
</feature>
<feature type="domain" description="PUM-HD" evidence="22">
    <location>
        <begin position="360"/>
        <end position="707"/>
    </location>
</feature>
<evidence type="ECO:0000256" key="21">
    <source>
        <dbReference type="SAM" id="MobiDB-lite"/>
    </source>
</evidence>
<evidence type="ECO:0000256" key="8">
    <source>
        <dbReference type="ARBA" id="ARBA00022955"/>
    </source>
</evidence>
<gene>
    <name evidence="23" type="ORF">CANARDRAFT_201583</name>
</gene>
<keyword evidence="8 20" id="KW-0752">Steroid biosynthesis</keyword>
<dbReference type="EMBL" id="KV453858">
    <property type="protein sequence ID" value="ODV84244.1"/>
    <property type="molecule type" value="Genomic_DNA"/>
</dbReference>
<keyword evidence="12 20" id="KW-0443">Lipid metabolism</keyword>
<dbReference type="FunFam" id="1.20.120.1630:FF:000003">
    <property type="entry name" value="C-24(28) sterol reductase"/>
    <property type="match status" value="1"/>
</dbReference>
<dbReference type="Proteomes" id="UP000094801">
    <property type="component" value="Unassembled WGS sequence"/>
</dbReference>
<evidence type="ECO:0000256" key="19">
    <source>
        <dbReference type="PROSITE-ProRule" id="PRU00317"/>
    </source>
</evidence>
<reference evidence="24" key="1">
    <citation type="submission" date="2016-04" db="EMBL/GenBank/DDBJ databases">
        <title>Comparative genomics of biotechnologically important yeasts.</title>
        <authorList>
            <consortium name="DOE Joint Genome Institute"/>
            <person name="Riley R."/>
            <person name="Haridas S."/>
            <person name="Wolfe K.H."/>
            <person name="Lopes M.R."/>
            <person name="Hittinger C.T."/>
            <person name="Goker M."/>
            <person name="Salamov A."/>
            <person name="Wisecaver J."/>
            <person name="Long T.M."/>
            <person name="Aerts A.L."/>
            <person name="Barry K."/>
            <person name="Choi C."/>
            <person name="Clum A."/>
            <person name="Coughlan A.Y."/>
            <person name="Deshpande S."/>
            <person name="Douglass A.P."/>
            <person name="Hanson S.J."/>
            <person name="Klenk H.-P."/>
            <person name="Labutti K."/>
            <person name="Lapidus A."/>
            <person name="Lindquist E."/>
            <person name="Lipzen A."/>
            <person name="Meier-Kolthoff J.P."/>
            <person name="Ohm R.A."/>
            <person name="Otillar R.P."/>
            <person name="Pangilinan J."/>
            <person name="Peng Y."/>
            <person name="Rokas A."/>
            <person name="Rosa C.A."/>
            <person name="Scheuner C."/>
            <person name="Sibirny A.A."/>
            <person name="Slot J.C."/>
            <person name="Stielow J.B."/>
            <person name="Sun H."/>
            <person name="Kurtzman C.P."/>
            <person name="Blackwell M."/>
            <person name="Grigoriev I.V."/>
            <person name="Jeffries T.W."/>
        </authorList>
    </citation>
    <scope>NUCLEOTIDE SEQUENCE [LARGE SCALE GENOMIC DNA]</scope>
    <source>
        <strain evidence="24">NRRL YB-2248</strain>
    </source>
</reference>
<protein>
    <recommendedName>
        <fullName evidence="16 20">Delta(24(24(1)))-sterol reductase</fullName>
        <ecNumber evidence="16 20">1.3.1.71</ecNumber>
    </recommendedName>
    <alternativeName>
        <fullName evidence="20">C-24(28) sterol reductase</fullName>
    </alternativeName>
    <alternativeName>
        <fullName evidence="20">Sterol Delta(24(28))-reductase</fullName>
    </alternativeName>
</protein>
<comment type="caution">
    <text evidence="20">Lacks conserved residue(s) required for the propagation of feature annotation.</text>
</comment>
<comment type="pathway">
    <text evidence="18">Steroid metabolism; ergosterol biosynthesis; ergosterol from zymosterol: step 5/5.</text>
</comment>
<keyword evidence="5" id="KW-0677">Repeat</keyword>
<dbReference type="Gene3D" id="1.20.120.1630">
    <property type="match status" value="1"/>
</dbReference>
<feature type="transmembrane region" description="Helical" evidence="20">
    <location>
        <begin position="872"/>
        <end position="893"/>
    </location>
</feature>
<feature type="compositionally biased region" description="Low complexity" evidence="21">
    <location>
        <begin position="111"/>
        <end position="133"/>
    </location>
</feature>
<keyword evidence="14 20" id="KW-1207">Sterol metabolism</keyword>
<dbReference type="PANTHER" id="PTHR21257:SF31">
    <property type="entry name" value="DELTA(24(24(1)))-STEROL REDUCTASE ERG4"/>
    <property type="match status" value="1"/>
</dbReference>
<comment type="catalytic activity">
    <reaction evidence="17">
        <text>ergosterol + NADP(+) = ergosta-5,7,22,24(28)-tetraen-3beta-ol + NADPH + H(+)</text>
        <dbReference type="Rhea" id="RHEA:18501"/>
        <dbReference type="ChEBI" id="CHEBI:15378"/>
        <dbReference type="ChEBI" id="CHEBI:16933"/>
        <dbReference type="ChEBI" id="CHEBI:18249"/>
        <dbReference type="ChEBI" id="CHEBI:57783"/>
        <dbReference type="ChEBI" id="CHEBI:58349"/>
        <dbReference type="EC" id="1.3.1.71"/>
    </reaction>
    <physiologicalReaction direction="right-to-left" evidence="17">
        <dbReference type="Rhea" id="RHEA:18503"/>
    </physiologicalReaction>
</comment>
<evidence type="ECO:0000259" key="22">
    <source>
        <dbReference type="PROSITE" id="PS50303"/>
    </source>
</evidence>
<evidence type="ECO:0000256" key="13">
    <source>
        <dbReference type="ARBA" id="ARBA00023136"/>
    </source>
</evidence>
<feature type="region of interest" description="Disordered" evidence="21">
    <location>
        <begin position="304"/>
        <end position="371"/>
    </location>
</feature>
<keyword evidence="11 20" id="KW-0756">Sterol biosynthesis</keyword>
<keyword evidence="6" id="KW-0256">Endoplasmic reticulum</keyword>
<evidence type="ECO:0000256" key="15">
    <source>
        <dbReference type="ARBA" id="ARBA00023221"/>
    </source>
</evidence>
<keyword evidence="24" id="KW-1185">Reference proteome</keyword>
<keyword evidence="3 20" id="KW-0444">Lipid biosynthesis</keyword>
<feature type="compositionally biased region" description="Polar residues" evidence="21">
    <location>
        <begin position="165"/>
        <end position="182"/>
    </location>
</feature>
<feature type="region of interest" description="Disordered" evidence="21">
    <location>
        <begin position="101"/>
        <end position="182"/>
    </location>
</feature>
<evidence type="ECO:0000256" key="3">
    <source>
        <dbReference type="ARBA" id="ARBA00022516"/>
    </source>
</evidence>
<name>A0A1E4SXN4_9ASCO</name>
<dbReference type="SUPFAM" id="SSF48371">
    <property type="entry name" value="ARM repeat"/>
    <property type="match status" value="1"/>
</dbReference>
<feature type="repeat" description="Pumilio" evidence="19">
    <location>
        <begin position="492"/>
        <end position="527"/>
    </location>
</feature>
<feature type="region of interest" description="Disordered" evidence="21">
    <location>
        <begin position="23"/>
        <end position="53"/>
    </location>
</feature>
<dbReference type="PANTHER" id="PTHR21257">
    <property type="entry name" value="DELTA(14)-STEROL REDUCTASE"/>
    <property type="match status" value="1"/>
</dbReference>
<evidence type="ECO:0000256" key="6">
    <source>
        <dbReference type="ARBA" id="ARBA00022824"/>
    </source>
</evidence>
<evidence type="ECO:0000256" key="7">
    <source>
        <dbReference type="ARBA" id="ARBA00022857"/>
    </source>
</evidence>
<evidence type="ECO:0000256" key="4">
    <source>
        <dbReference type="ARBA" id="ARBA00022692"/>
    </source>
</evidence>
<dbReference type="Pfam" id="PF01222">
    <property type="entry name" value="ERG4_ERG24"/>
    <property type="match status" value="1"/>
</dbReference>
<feature type="repeat" description="Pumilio" evidence="19">
    <location>
        <begin position="383"/>
        <end position="418"/>
    </location>
</feature>
<feature type="transmembrane region" description="Helical" evidence="20">
    <location>
        <begin position="690"/>
        <end position="710"/>
    </location>
</feature>
<sequence>MADQTTLSSIDDSILNADVTTTTTPPISDLSFMKGDNNSAQSSSTNKRSITPDLDDINGVLGGLNLDLDSNGNLSNNLNSNDTKKTSSSIFSAQFSPLNQHTHHIIPSTPPQSNTSSSSNVLSSNQQQNVTSTFQPRTPNWSTSNNRAGTGTGLASFGQSILPDLSNTPQQSQESYMQFDPSSTSHQHQFLSLTPNAASGIPNFGNSHFGGGAIHDENSVYDANANQSNIDPSSVDPTSSSSGFFGPPLLGETSRRLTYPVSTSAQQQLSPDSANDAALSALHPALTNELLAGTVAGGSIGMGISPGTNDVKRSTDANDNNSNGPGNNSNNHSNNNTRTSPNGSQQNRTNLGLNATANVHRKHTSNKRRGEDASKFINASLNDFVNEIYFLCKDQHGCRFLQRQLELGGSEAASKIFNEIQLNVIELMIDPFGNYLIQKLLERVNEEQRTILVRNASSQFVRIALDPHGTRALQKLVECINTPTEFQIIINSLSSYIVLLSRDLNGNHVVQKCLQKLPPDSCDFIFDAACENSVKIAKHRHGCCVLQRCFDHGTSQQCERLSLKVVQKSESNSSKPLKEEVPEYEFGGPAGAIGMMLGFPALMYYMWISAQFYSGKAAWPADGQSWSDFLTVTMYGYLKDYAVPSPTSINVFALFIITQAFLYVSLPGIWTKGQPLTHLDNKQLPYYCNAYATFYFNIVLASVLHYFGIFKIYYILEHFAEIMTCAIVTGFSFSIGLYVYTLTISKDYHRLTGNHLYDMFMGAPLNPRIGIIDLKMFFEVRLPWYTLYFLSLGLCVKQYEDYGYVSTQALFILLAHYLYANACSKGEELIVPTWDMAYEKFGFMLIFWNIAGVPYTYCHGTLYLLYHSPEEYNWSTGYNTWCFIQLLVSYYFFDTGNAQKNAFRKIMAGDTKIRKSFPFLPYQILKNPKYIKCANGSLLLTDGWYKYARKAHYTADLLQSISWGLICGFDSFFPWFFPVFYTIVLIHRTQRDVAKCRKKYGADWDRYEKECPYIFIPYVF</sequence>
<dbReference type="Gene3D" id="1.25.10.10">
    <property type="entry name" value="Leucine-rich Repeat Variant"/>
    <property type="match status" value="1"/>
</dbReference>
<dbReference type="GO" id="GO:0006696">
    <property type="term" value="P:ergosterol biosynthetic process"/>
    <property type="evidence" value="ECO:0007669"/>
    <property type="project" value="TreeGrafter"/>
</dbReference>
<dbReference type="AlphaFoldDB" id="A0A1E4SXN4"/>
<dbReference type="PROSITE" id="PS50302">
    <property type="entry name" value="PUM"/>
    <property type="match status" value="4"/>
</dbReference>
<dbReference type="PROSITE" id="PS50303">
    <property type="entry name" value="PUM_HD"/>
    <property type="match status" value="1"/>
</dbReference>
<keyword evidence="13 20" id="KW-0472">Membrane</keyword>
<dbReference type="PROSITE" id="PS01017">
    <property type="entry name" value="STEROL_REDUCT_1"/>
    <property type="match status" value="1"/>
</dbReference>
<organism evidence="23 24">
    <name type="scientific">[Candida] arabinofermentans NRRL YB-2248</name>
    <dbReference type="NCBI Taxonomy" id="983967"/>
    <lineage>
        <taxon>Eukaryota</taxon>
        <taxon>Fungi</taxon>
        <taxon>Dikarya</taxon>
        <taxon>Ascomycota</taxon>
        <taxon>Saccharomycotina</taxon>
        <taxon>Pichiomycetes</taxon>
        <taxon>Pichiales</taxon>
        <taxon>Pichiaceae</taxon>
        <taxon>Ogataea</taxon>
        <taxon>Ogataea/Candida clade</taxon>
    </lineage>
</organism>
<accession>A0A1E4SXN4</accession>
<feature type="repeat" description="Pumilio" evidence="19">
    <location>
        <begin position="455"/>
        <end position="491"/>
    </location>
</feature>
<dbReference type="InterPro" id="IPR016024">
    <property type="entry name" value="ARM-type_fold"/>
</dbReference>
<dbReference type="GO" id="GO:0010629">
    <property type="term" value="P:negative regulation of gene expression"/>
    <property type="evidence" value="ECO:0007669"/>
    <property type="project" value="UniProtKB-ARBA"/>
</dbReference>
<evidence type="ECO:0000256" key="2">
    <source>
        <dbReference type="ARBA" id="ARBA00005402"/>
    </source>
</evidence>
<keyword evidence="9 20" id="KW-1133">Transmembrane helix</keyword>
<feature type="region of interest" description="Disordered" evidence="21">
    <location>
        <begin position="225"/>
        <end position="251"/>
    </location>
</feature>
<feature type="repeat" description="Pumilio" evidence="19">
    <location>
        <begin position="419"/>
        <end position="454"/>
    </location>
</feature>
<feature type="compositionally biased region" description="Low complexity" evidence="21">
    <location>
        <begin position="231"/>
        <end position="251"/>
    </location>
</feature>
<keyword evidence="15 20" id="KW-0753">Steroid metabolism</keyword>
<proteinExistence type="inferred from homology"/>
<evidence type="ECO:0000256" key="20">
    <source>
        <dbReference type="RuleBase" id="RU369120"/>
    </source>
</evidence>
<evidence type="ECO:0000256" key="16">
    <source>
        <dbReference type="ARBA" id="ARBA00038892"/>
    </source>
</evidence>
<keyword evidence="4 20" id="KW-0812">Transmembrane</keyword>
<dbReference type="GO" id="GO:0003729">
    <property type="term" value="F:mRNA binding"/>
    <property type="evidence" value="ECO:0007669"/>
    <property type="project" value="UniProtKB-ARBA"/>
</dbReference>
<keyword evidence="7" id="KW-0521">NADP</keyword>
<evidence type="ECO:0000313" key="24">
    <source>
        <dbReference type="Proteomes" id="UP000094801"/>
    </source>
</evidence>
<evidence type="ECO:0000256" key="12">
    <source>
        <dbReference type="ARBA" id="ARBA00023098"/>
    </source>
</evidence>
<evidence type="ECO:0000256" key="5">
    <source>
        <dbReference type="ARBA" id="ARBA00022737"/>
    </source>
</evidence>
<dbReference type="OrthoDB" id="5326588at2759"/>
<dbReference type="GO" id="GO:0005789">
    <property type="term" value="C:endoplasmic reticulum membrane"/>
    <property type="evidence" value="ECO:0007669"/>
    <property type="project" value="UniProtKB-SubCell"/>
</dbReference>
<comment type="subcellular location">
    <subcellularLocation>
        <location evidence="1">Endoplasmic reticulum membrane</location>
        <topology evidence="1">Multi-pass membrane protein</topology>
    </subcellularLocation>
</comment>
<dbReference type="EC" id="1.3.1.71" evidence="16 20"/>
<feature type="compositionally biased region" description="Polar residues" evidence="21">
    <location>
        <begin position="134"/>
        <end position="149"/>
    </location>
</feature>
<dbReference type="PROSITE" id="PS01018">
    <property type="entry name" value="STEROL_REDUCT_2"/>
    <property type="match status" value="1"/>
</dbReference>
<dbReference type="InterPro" id="IPR001313">
    <property type="entry name" value="Pumilio_RNA-bd_rpt"/>
</dbReference>
<evidence type="ECO:0000256" key="14">
    <source>
        <dbReference type="ARBA" id="ARBA00023166"/>
    </source>
</evidence>
<feature type="compositionally biased region" description="Polar residues" evidence="21">
    <location>
        <begin position="36"/>
        <end position="49"/>
    </location>
</feature>
<evidence type="ECO:0000256" key="18">
    <source>
        <dbReference type="ARBA" id="ARBA00060711"/>
    </source>
</evidence>
<dbReference type="GO" id="GO:0000246">
    <property type="term" value="F:Delta24(24-1) sterol reductase activity"/>
    <property type="evidence" value="ECO:0007669"/>
    <property type="project" value="UniProtKB-EC"/>
</dbReference>
<evidence type="ECO:0000256" key="17">
    <source>
        <dbReference type="ARBA" id="ARBA00048918"/>
    </source>
</evidence>
<dbReference type="InterPro" id="IPR011989">
    <property type="entry name" value="ARM-like"/>
</dbReference>
<dbReference type="SMART" id="SM00025">
    <property type="entry name" value="Pumilio"/>
    <property type="match status" value="5"/>
</dbReference>
<dbReference type="InterPro" id="IPR018083">
    <property type="entry name" value="Sterol_reductase_CS"/>
</dbReference>
<evidence type="ECO:0000256" key="1">
    <source>
        <dbReference type="ARBA" id="ARBA00004477"/>
    </source>
</evidence>
<dbReference type="Pfam" id="PF00806">
    <property type="entry name" value="PUF"/>
    <property type="match status" value="5"/>
</dbReference>